<comment type="caution">
    <text evidence="9">The sequence shown here is derived from an EMBL/GenBank/DDBJ whole genome shotgun (WGS) entry which is preliminary data.</text>
</comment>
<protein>
    <submittedName>
        <fullName evidence="9">Peptidase M48-like protein</fullName>
    </submittedName>
</protein>
<dbReference type="GO" id="GO:0051603">
    <property type="term" value="P:proteolysis involved in protein catabolic process"/>
    <property type="evidence" value="ECO:0007669"/>
    <property type="project" value="TreeGrafter"/>
</dbReference>
<dbReference type="EMBL" id="VIWO01000004">
    <property type="protein sequence ID" value="TWF40714.1"/>
    <property type="molecule type" value="Genomic_DNA"/>
</dbReference>
<keyword evidence="10" id="KW-1185">Reference proteome</keyword>
<dbReference type="GO" id="GO:0004222">
    <property type="term" value="F:metalloendopeptidase activity"/>
    <property type="evidence" value="ECO:0007669"/>
    <property type="project" value="InterPro"/>
</dbReference>
<keyword evidence="7" id="KW-0732">Signal</keyword>
<dbReference type="Pfam" id="PF01435">
    <property type="entry name" value="Peptidase_M48"/>
    <property type="match status" value="1"/>
</dbReference>
<feature type="chain" id="PRO_5022064516" evidence="7">
    <location>
        <begin position="23"/>
        <end position="483"/>
    </location>
</feature>
<dbReference type="OrthoDB" id="910748at2"/>
<evidence type="ECO:0000259" key="8">
    <source>
        <dbReference type="Pfam" id="PF01435"/>
    </source>
</evidence>
<comment type="cofactor">
    <cofactor evidence="1">
        <name>Zn(2+)</name>
        <dbReference type="ChEBI" id="CHEBI:29105"/>
    </cofactor>
</comment>
<evidence type="ECO:0000256" key="5">
    <source>
        <dbReference type="ARBA" id="ARBA00022833"/>
    </source>
</evidence>
<feature type="signal peptide" evidence="7">
    <location>
        <begin position="1"/>
        <end position="22"/>
    </location>
</feature>
<evidence type="ECO:0000313" key="10">
    <source>
        <dbReference type="Proteomes" id="UP000320811"/>
    </source>
</evidence>
<keyword evidence="5" id="KW-0862">Zinc</keyword>
<keyword evidence="3" id="KW-0479">Metal-binding</keyword>
<evidence type="ECO:0000313" key="9">
    <source>
        <dbReference type="EMBL" id="TWF40714.1"/>
    </source>
</evidence>
<reference evidence="9 10" key="1">
    <citation type="submission" date="2019-06" db="EMBL/GenBank/DDBJ databases">
        <title>Sorghum-associated microbial communities from plants grown in Nebraska, USA.</title>
        <authorList>
            <person name="Schachtman D."/>
        </authorList>
    </citation>
    <scope>NUCLEOTIDE SEQUENCE [LARGE SCALE GENOMIC DNA]</scope>
    <source>
        <strain evidence="9 10">1209</strain>
    </source>
</reference>
<dbReference type="PANTHER" id="PTHR22726:SF1">
    <property type="entry name" value="METALLOENDOPEPTIDASE OMA1, MITOCHONDRIAL"/>
    <property type="match status" value="1"/>
</dbReference>
<keyword evidence="2" id="KW-0645">Protease</keyword>
<proteinExistence type="predicted"/>
<keyword evidence="4" id="KW-0378">Hydrolase</keyword>
<dbReference type="InterPro" id="IPR001915">
    <property type="entry name" value="Peptidase_M48"/>
</dbReference>
<dbReference type="InterPro" id="IPR051156">
    <property type="entry name" value="Mito/Outer_Membr_Metalloprot"/>
</dbReference>
<dbReference type="GO" id="GO:0016020">
    <property type="term" value="C:membrane"/>
    <property type="evidence" value="ECO:0007669"/>
    <property type="project" value="TreeGrafter"/>
</dbReference>
<dbReference type="Gene3D" id="3.30.2010.10">
    <property type="entry name" value="Metalloproteases ('zincins'), catalytic domain"/>
    <property type="match status" value="1"/>
</dbReference>
<dbReference type="GO" id="GO:0046872">
    <property type="term" value="F:metal ion binding"/>
    <property type="evidence" value="ECO:0007669"/>
    <property type="project" value="UniProtKB-KW"/>
</dbReference>
<evidence type="ECO:0000256" key="7">
    <source>
        <dbReference type="SAM" id="SignalP"/>
    </source>
</evidence>
<evidence type="ECO:0000256" key="2">
    <source>
        <dbReference type="ARBA" id="ARBA00022670"/>
    </source>
</evidence>
<dbReference type="AlphaFoldDB" id="A0A561PRI8"/>
<dbReference type="RefSeq" id="WP_145670691.1">
    <property type="nucleotide sequence ID" value="NZ_VIWO01000004.1"/>
</dbReference>
<dbReference type="PANTHER" id="PTHR22726">
    <property type="entry name" value="METALLOENDOPEPTIDASE OMA1"/>
    <property type="match status" value="1"/>
</dbReference>
<organism evidence="9 10">
    <name type="scientific">Chitinophaga polysaccharea</name>
    <dbReference type="NCBI Taxonomy" id="1293035"/>
    <lineage>
        <taxon>Bacteria</taxon>
        <taxon>Pseudomonadati</taxon>
        <taxon>Bacteroidota</taxon>
        <taxon>Chitinophagia</taxon>
        <taxon>Chitinophagales</taxon>
        <taxon>Chitinophagaceae</taxon>
        <taxon>Chitinophaga</taxon>
    </lineage>
</organism>
<evidence type="ECO:0000256" key="3">
    <source>
        <dbReference type="ARBA" id="ARBA00022723"/>
    </source>
</evidence>
<evidence type="ECO:0000256" key="6">
    <source>
        <dbReference type="ARBA" id="ARBA00023049"/>
    </source>
</evidence>
<name>A0A561PRI8_9BACT</name>
<evidence type="ECO:0000256" key="4">
    <source>
        <dbReference type="ARBA" id="ARBA00022801"/>
    </source>
</evidence>
<keyword evidence="6" id="KW-0482">Metalloprotease</keyword>
<feature type="domain" description="Peptidase M48" evidence="8">
    <location>
        <begin position="94"/>
        <end position="310"/>
    </location>
</feature>
<sequence length="483" mass="55777">MSPSKLLLATTAWLLTHTVISAQNNSLYSYQDLSHIRYERQKDSLKKAWVCPAVYKEKETQKQYKEIWNGRTDFVVNAIEEDGYVYEPELYGYVSGVVDQLVKSNSQLIQQPLLLMIDRSSSVNAYAIGSRTLAVNVGLLAFIKTREELALVLAHELAHNILLHPENGMKKRAEWLTSDEYKKSLDAVLDSKYERLTRLKKVFQGYSFDRSKHQRYHEGDADSLAIVLLKNSHIPVDASFFMRLDSADLQYRQPLKQPLKDYFAPYRLQLEDAWMVKRSKGLSAKNYNFVTTTGLEDSLKTHPDCEERYNKNKAYQDASARFTPVPVSIQDKAMKMMVWNIYCNGNLTACMYRILLQKDKGNKDPWYDFMFNNVVSGLFFADKKLSRFNAIRVTPKEYISKNYYELQTMFEQMPREKLEAYYKSMQLAAFWSGMPAPEQAFKSFIGNLITAGENSEEQKAAKAFTTAHANSLYCEYAMPFAKK</sequence>
<accession>A0A561PRI8</accession>
<gene>
    <name evidence="9" type="ORF">FHW36_104398</name>
</gene>
<evidence type="ECO:0000256" key="1">
    <source>
        <dbReference type="ARBA" id="ARBA00001947"/>
    </source>
</evidence>
<dbReference type="Proteomes" id="UP000320811">
    <property type="component" value="Unassembled WGS sequence"/>
</dbReference>